<dbReference type="RefSeq" id="WP_327968258.1">
    <property type="nucleotide sequence ID" value="NZ_JARMQG010000153.1"/>
</dbReference>
<evidence type="ECO:0000313" key="2">
    <source>
        <dbReference type="EMBL" id="MED3563221.1"/>
    </source>
</evidence>
<dbReference type="InterPro" id="IPR001279">
    <property type="entry name" value="Metallo-B-lactamas"/>
</dbReference>
<reference evidence="2 3" key="1">
    <citation type="submission" date="2023-03" db="EMBL/GenBank/DDBJ databases">
        <title>Bacillus Genome Sequencing.</title>
        <authorList>
            <person name="Dunlap C."/>
        </authorList>
    </citation>
    <scope>NUCLEOTIDE SEQUENCE [LARGE SCALE GENOMIC DNA]</scope>
    <source>
        <strain evidence="2 3">B-14544</strain>
    </source>
</reference>
<protein>
    <submittedName>
        <fullName evidence="2">MBL fold metallo-hydrolase</fullName>
    </submittedName>
</protein>
<evidence type="ECO:0000259" key="1">
    <source>
        <dbReference type="SMART" id="SM00849"/>
    </source>
</evidence>
<proteinExistence type="predicted"/>
<dbReference type="Proteomes" id="UP001330749">
    <property type="component" value="Unassembled WGS sequence"/>
</dbReference>
<keyword evidence="3" id="KW-1185">Reference proteome</keyword>
<dbReference type="InterPro" id="IPR036866">
    <property type="entry name" value="RibonucZ/Hydroxyglut_hydro"/>
</dbReference>
<dbReference type="Pfam" id="PF00753">
    <property type="entry name" value="Lactamase_B"/>
    <property type="match status" value="1"/>
</dbReference>
<dbReference type="Gene3D" id="3.60.15.10">
    <property type="entry name" value="Ribonuclease Z/Hydroxyacylglutathione hydrolase-like"/>
    <property type="match status" value="1"/>
</dbReference>
<feature type="domain" description="Metallo-beta-lactamase" evidence="1">
    <location>
        <begin position="27"/>
        <end position="240"/>
    </location>
</feature>
<organism evidence="2 3">
    <name type="scientific">Bacillus xiapuensis</name>
    <dbReference type="NCBI Taxonomy" id="2014075"/>
    <lineage>
        <taxon>Bacteria</taxon>
        <taxon>Bacillati</taxon>
        <taxon>Bacillota</taxon>
        <taxon>Bacilli</taxon>
        <taxon>Bacillales</taxon>
        <taxon>Bacillaceae</taxon>
        <taxon>Bacillus</taxon>
    </lineage>
</organism>
<evidence type="ECO:0000313" key="3">
    <source>
        <dbReference type="Proteomes" id="UP001330749"/>
    </source>
</evidence>
<dbReference type="EMBL" id="JARMQG010000153">
    <property type="protein sequence ID" value="MED3563221.1"/>
    <property type="molecule type" value="Genomic_DNA"/>
</dbReference>
<name>A0ABU6NAH5_9BACI</name>
<dbReference type="SUPFAM" id="SSF56281">
    <property type="entry name" value="Metallo-hydrolase/oxidoreductase"/>
    <property type="match status" value="1"/>
</dbReference>
<dbReference type="PANTHER" id="PTHR23131:SF4">
    <property type="entry name" value="METALLO-BETA-LACTAMASE SUPERFAMILY POTEIN"/>
    <property type="match status" value="1"/>
</dbReference>
<accession>A0ABU6NAH5</accession>
<sequence length="330" mass="37503">MELLIDLKKACIEVFPIIVPEPSSLKSVNFYLIKQGQSLSLIDAGWNNEACWDGLMDSLRSNKFTIKDITEILLTHHHVDHVGLVDRITSVNSIPVYCHPGSIARLKRDKKFLEMRVEFYSKLYKEMGCGEQGEHQIAYLKKAIEKNKQNAIQADLIPIQEERLNHFQIFDIPGHSPDQIAFYNENQNWLFAGDLLIEHISSNALVEPDANGNRLPTLSQQMNSLKTCLSLNADLVFSGHGSLIEKPNSLILQRLERIEKKGGRVIQLIKSGCLTGSAIAKAYYKTTYYEQFSLVMSEIIGQLDYLESQGKIEKELVNGIWHYTVRMDHA</sequence>
<gene>
    <name evidence="2" type="ORF">P4447_12325</name>
</gene>
<dbReference type="SMART" id="SM00849">
    <property type="entry name" value="Lactamase_B"/>
    <property type="match status" value="1"/>
</dbReference>
<dbReference type="InterPro" id="IPR050662">
    <property type="entry name" value="Sec-metab_biosynth-thioest"/>
</dbReference>
<comment type="caution">
    <text evidence="2">The sequence shown here is derived from an EMBL/GenBank/DDBJ whole genome shotgun (WGS) entry which is preliminary data.</text>
</comment>
<dbReference type="PANTHER" id="PTHR23131">
    <property type="entry name" value="ENDORIBONUCLEASE LACTB2"/>
    <property type="match status" value="1"/>
</dbReference>